<evidence type="ECO:0000259" key="2">
    <source>
        <dbReference type="Pfam" id="PF00275"/>
    </source>
</evidence>
<feature type="binding site" evidence="1">
    <location>
        <position position="144"/>
    </location>
    <ligand>
        <name>phosphoenolpyruvate</name>
        <dbReference type="ChEBI" id="CHEBI:58702"/>
    </ligand>
</feature>
<dbReference type="CDD" id="cd01556">
    <property type="entry name" value="EPSP_synthase"/>
    <property type="match status" value="1"/>
</dbReference>
<dbReference type="InterPro" id="IPR023193">
    <property type="entry name" value="EPSP_synthase_CS"/>
</dbReference>
<gene>
    <name evidence="1 3" type="primary">aroA</name>
    <name evidence="3" type="ORF">KXJ69_01280</name>
</gene>
<dbReference type="GO" id="GO:0005737">
    <property type="term" value="C:cytoplasm"/>
    <property type="evidence" value="ECO:0007669"/>
    <property type="project" value="UniProtKB-SubCell"/>
</dbReference>
<dbReference type="GO" id="GO:0003866">
    <property type="term" value="F:3-phosphoshikimate 1-carboxyvinyltransferase activity"/>
    <property type="evidence" value="ECO:0007669"/>
    <property type="project" value="UniProtKB-UniRule"/>
</dbReference>
<organism evidence="3 4">
    <name type="scientific">Halomarinibacterium sedimenti</name>
    <dbReference type="NCBI Taxonomy" id="2857106"/>
    <lineage>
        <taxon>Bacteria</taxon>
        <taxon>Pseudomonadati</taxon>
        <taxon>Bacteroidota</taxon>
        <taxon>Flavobacteriia</taxon>
        <taxon>Flavobacteriales</taxon>
        <taxon>Flavobacteriaceae</taxon>
        <taxon>Halomarinibacterium</taxon>
    </lineage>
</organism>
<dbReference type="PANTHER" id="PTHR21090:SF5">
    <property type="entry name" value="PENTAFUNCTIONAL AROM POLYPEPTIDE"/>
    <property type="match status" value="1"/>
</dbReference>
<comment type="pathway">
    <text evidence="1">Metabolic intermediate biosynthesis; chorismate biosynthesis; chorismate from D-erythrose 4-phosphate and phosphoenolpyruvate: step 6/7.</text>
</comment>
<evidence type="ECO:0000313" key="4">
    <source>
        <dbReference type="Proteomes" id="UP001138686"/>
    </source>
</evidence>
<dbReference type="PROSITE" id="PS00885">
    <property type="entry name" value="EPSP_SYNTHASE_2"/>
    <property type="match status" value="1"/>
</dbReference>
<feature type="binding site" evidence="1">
    <location>
        <position position="21"/>
    </location>
    <ligand>
        <name>3-phosphoshikimate</name>
        <dbReference type="ChEBI" id="CHEBI:145989"/>
    </ligand>
</feature>
<protein>
    <recommendedName>
        <fullName evidence="1">3-phosphoshikimate 1-carboxyvinyltransferase</fullName>
        <ecNumber evidence="1">2.5.1.19</ecNumber>
    </recommendedName>
    <alternativeName>
        <fullName evidence="1">5-enolpyruvylshikimate-3-phosphate synthase</fullName>
        <shortName evidence="1">EPSP synthase</shortName>
        <shortName evidence="1">EPSPS</shortName>
    </alternativeName>
</protein>
<feature type="binding site" evidence="1">
    <location>
        <position position="142"/>
    </location>
    <ligand>
        <name>3-phosphoshikimate</name>
        <dbReference type="ChEBI" id="CHEBI:145989"/>
    </ligand>
</feature>
<feature type="binding site" evidence="1">
    <location>
        <position position="364"/>
    </location>
    <ligand>
        <name>phosphoenolpyruvate</name>
        <dbReference type="ChEBI" id="CHEBI:58702"/>
    </ligand>
</feature>
<comment type="similarity">
    <text evidence="1">Belongs to the EPSP synthase family.</text>
</comment>
<feature type="binding site" evidence="1">
    <location>
        <position position="388"/>
    </location>
    <ligand>
        <name>phosphoenolpyruvate</name>
        <dbReference type="ChEBI" id="CHEBI:58702"/>
    </ligand>
</feature>
<dbReference type="GO" id="GO:0008652">
    <property type="term" value="P:amino acid biosynthetic process"/>
    <property type="evidence" value="ECO:0007669"/>
    <property type="project" value="UniProtKB-KW"/>
</dbReference>
<dbReference type="GO" id="GO:0009073">
    <property type="term" value="P:aromatic amino acid family biosynthetic process"/>
    <property type="evidence" value="ECO:0007669"/>
    <property type="project" value="UniProtKB-KW"/>
</dbReference>
<dbReference type="EC" id="2.5.1.19" evidence="1"/>
<dbReference type="InterPro" id="IPR006264">
    <property type="entry name" value="EPSP_synthase"/>
</dbReference>
<evidence type="ECO:0000256" key="1">
    <source>
        <dbReference type="HAMAP-Rule" id="MF_00210"/>
    </source>
</evidence>
<feature type="binding site" evidence="1">
    <location>
        <position position="321"/>
    </location>
    <ligand>
        <name>phosphoenolpyruvate</name>
        <dbReference type="ChEBI" id="CHEBI:58702"/>
    </ligand>
</feature>
<comment type="subunit">
    <text evidence="1">Monomer.</text>
</comment>
<feature type="binding site" evidence="1">
    <location>
        <position position="290"/>
    </location>
    <ligand>
        <name>3-phosphoshikimate</name>
        <dbReference type="ChEBI" id="CHEBI:145989"/>
    </ligand>
</feature>
<feature type="binding site" evidence="1">
    <location>
        <position position="67"/>
    </location>
    <ligand>
        <name>phosphoenolpyruvate</name>
        <dbReference type="ChEBI" id="CHEBI:58702"/>
    </ligand>
</feature>
<dbReference type="AlphaFoldDB" id="A0A9X1FL80"/>
<feature type="binding site" evidence="1">
    <location>
        <position position="25"/>
    </location>
    <ligand>
        <name>3-phosphoshikimate</name>
        <dbReference type="ChEBI" id="CHEBI:145989"/>
    </ligand>
</feature>
<keyword evidence="1" id="KW-0057">Aromatic amino acid biosynthesis</keyword>
<keyword evidence="1" id="KW-0028">Amino-acid biosynthesis</keyword>
<accession>A0A9X1FL80</accession>
<comment type="catalytic activity">
    <reaction evidence="1">
        <text>3-phosphoshikimate + phosphoenolpyruvate = 5-O-(1-carboxyvinyl)-3-phosphoshikimate + phosphate</text>
        <dbReference type="Rhea" id="RHEA:21256"/>
        <dbReference type="ChEBI" id="CHEBI:43474"/>
        <dbReference type="ChEBI" id="CHEBI:57701"/>
        <dbReference type="ChEBI" id="CHEBI:58702"/>
        <dbReference type="ChEBI" id="CHEBI:145989"/>
        <dbReference type="EC" id="2.5.1.19"/>
    </reaction>
</comment>
<dbReference type="Proteomes" id="UP001138686">
    <property type="component" value="Unassembled WGS sequence"/>
</dbReference>
<feature type="binding site" evidence="1">
    <location>
        <position position="20"/>
    </location>
    <ligand>
        <name>phosphoenolpyruvate</name>
        <dbReference type="ChEBI" id="CHEBI:58702"/>
    </ligand>
</feature>
<feature type="domain" description="Enolpyruvate transferase" evidence="2">
    <location>
        <begin position="54"/>
        <end position="397"/>
    </location>
</feature>
<keyword evidence="1" id="KW-0963">Cytoplasm</keyword>
<proteinExistence type="inferred from homology"/>
<name>A0A9X1FL80_9FLAO</name>
<reference evidence="3" key="1">
    <citation type="submission" date="2021-07" db="EMBL/GenBank/DDBJ databases">
        <title>Aureisphaera sp. CAU 1614 isolated from sea sediment.</title>
        <authorList>
            <person name="Kim W."/>
        </authorList>
    </citation>
    <scope>NUCLEOTIDE SEQUENCE</scope>
    <source>
        <strain evidence="3">CAU 1614</strain>
    </source>
</reference>
<comment type="subcellular location">
    <subcellularLocation>
        <location evidence="1">Cytoplasm</location>
    </subcellularLocation>
</comment>
<feature type="active site" description="Proton acceptor" evidence="1">
    <location>
        <position position="290"/>
    </location>
</feature>
<dbReference type="GO" id="GO:0009423">
    <property type="term" value="P:chorismate biosynthetic process"/>
    <property type="evidence" value="ECO:0007669"/>
    <property type="project" value="UniProtKB-UniRule"/>
</dbReference>
<keyword evidence="4" id="KW-1185">Reference proteome</keyword>
<dbReference type="InterPro" id="IPR001986">
    <property type="entry name" value="Enolpyruvate_Tfrase_dom"/>
</dbReference>
<feature type="binding site" evidence="1">
    <location>
        <position position="143"/>
    </location>
    <ligand>
        <name>3-phosphoshikimate</name>
        <dbReference type="ChEBI" id="CHEBI:145989"/>
    </ligand>
</feature>
<dbReference type="PIRSF" id="PIRSF000505">
    <property type="entry name" value="EPSPS"/>
    <property type="match status" value="1"/>
</dbReference>
<feature type="binding site" evidence="1">
    <location>
        <position position="20"/>
    </location>
    <ligand>
        <name>3-phosphoshikimate</name>
        <dbReference type="ChEBI" id="CHEBI:145989"/>
    </ligand>
</feature>
<comment type="caution">
    <text evidence="3">The sequence shown here is derived from an EMBL/GenBank/DDBJ whole genome shotgun (WGS) entry which is preliminary data.</text>
</comment>
<sequence>MLHHTTLPKKTFEVQITGSKSESNRLLILKALYPNITIENLSESDDTKYLQKALNSKEKEVDIHHAGTAMRFLTAYFACKENSEVILTGSERMQERPIGILVEALRQMGADIQYEKNDGYPPLKIRGKKLTQNKVSIAATTSSQFISALMLIAPSLPNGLTIQLEGKITSVPYINMTLALMQQLGIEGNFSENNIYIPNKKSIENQTVVVESDWSSASYFYSIVALSKATEIVLKSYRKQSLQGDAALSTIYTSLGVETEFFPKENAIKLSKSKIEVPNKVNFNLVNTPDIAQTIAVTCFGLGTDCELQGLHTLKIKETDRLTALKVELEKLGAYLEINEASLKLTSSNTIFKNVSINTYNDHRMAMAFAPLALKTSLQINDCEVVSKSYPTFWEDLKSVGFSIDFQ</sequence>
<comment type="function">
    <text evidence="1">Catalyzes the transfer of the enolpyruvyl moiety of phosphoenolpyruvate (PEP) to the 5-hydroxyl of shikimate-3-phosphate (S3P) to produce enolpyruvyl shikimate-3-phosphate and inorganic phosphate.</text>
</comment>
<dbReference type="Pfam" id="PF00275">
    <property type="entry name" value="EPSP_synthase"/>
    <property type="match status" value="1"/>
</dbReference>
<feature type="binding site" evidence="1">
    <location>
        <position position="144"/>
    </location>
    <ligand>
        <name>3-phosphoshikimate</name>
        <dbReference type="ChEBI" id="CHEBI:145989"/>
    </ligand>
</feature>
<feature type="binding site" evidence="1">
    <location>
        <position position="96"/>
    </location>
    <ligand>
        <name>phosphoenolpyruvate</name>
        <dbReference type="ChEBI" id="CHEBI:58702"/>
    </ligand>
</feature>
<dbReference type="NCBIfam" id="TIGR01356">
    <property type="entry name" value="aroA"/>
    <property type="match status" value="1"/>
</dbReference>
<dbReference type="HAMAP" id="MF_00210">
    <property type="entry name" value="EPSP_synth"/>
    <property type="match status" value="1"/>
</dbReference>
<feature type="binding site" evidence="1">
    <location>
        <position position="170"/>
    </location>
    <ligand>
        <name>3-phosphoshikimate</name>
        <dbReference type="ChEBI" id="CHEBI:145989"/>
    </ligand>
</feature>
<keyword evidence="1 3" id="KW-0808">Transferase</keyword>
<comment type="caution">
    <text evidence="1">Lacks conserved residue(s) required for the propagation of feature annotation.</text>
</comment>
<feature type="binding site" evidence="1">
    <location>
        <position position="317"/>
    </location>
    <ligand>
        <name>3-phosphoshikimate</name>
        <dbReference type="ChEBI" id="CHEBI:145989"/>
    </ligand>
</feature>
<dbReference type="EMBL" id="JAHWDP010000001">
    <property type="protein sequence ID" value="MBW2936716.1"/>
    <property type="molecule type" value="Genomic_DNA"/>
</dbReference>
<evidence type="ECO:0000313" key="3">
    <source>
        <dbReference type="EMBL" id="MBW2936716.1"/>
    </source>
</evidence>
<dbReference type="PANTHER" id="PTHR21090">
    <property type="entry name" value="AROM/DEHYDROQUINATE SYNTHASE"/>
    <property type="match status" value="1"/>
</dbReference>